<keyword evidence="1" id="KW-0677">Repeat</keyword>
<dbReference type="Pfam" id="PF13405">
    <property type="entry name" value="EF-hand_6"/>
    <property type="match status" value="1"/>
</dbReference>
<sequence>MLVVHRYSFYFKQYVLKYTEYLFLKYSTVAEWLARHSLFVSEALTLWLNGSQGPSYQRPWRTKLLAWKNKWRNRIGKTDGGTEVDTLLMLLQKRSKEEEAQPIPAYHTHSHALQALASSVRSRLKQFAGMNIFKKMALRVIAEHLSAEEVKLIRIAFTLLDTDHDGRITYTELSAGLRRADIDGKGYLDYGEFVAVAIHLQKMKIDKHFQSAFWHFDKNRSFYVEPDELR</sequence>
<dbReference type="PROSITE" id="PS00018">
    <property type="entry name" value="EF_HAND_1"/>
    <property type="match status" value="1"/>
</dbReference>
<dbReference type="InterPro" id="IPR018247">
    <property type="entry name" value="EF_Hand_1_Ca_BS"/>
</dbReference>
<accession>A0A9P1EAV5</accession>
<dbReference type="Proteomes" id="UP001152484">
    <property type="component" value="Unassembled WGS sequence"/>
</dbReference>
<dbReference type="InterPro" id="IPR050145">
    <property type="entry name" value="Centrin_CML-like"/>
</dbReference>
<proteinExistence type="predicted"/>
<protein>
    <recommendedName>
        <fullName evidence="3">EF-hand domain-containing protein</fullName>
    </recommendedName>
</protein>
<dbReference type="PANTHER" id="PTHR23050">
    <property type="entry name" value="CALCIUM BINDING PROTEIN"/>
    <property type="match status" value="1"/>
</dbReference>
<evidence type="ECO:0000313" key="4">
    <source>
        <dbReference type="EMBL" id="CAH9093295.1"/>
    </source>
</evidence>
<feature type="domain" description="EF-hand" evidence="3">
    <location>
        <begin position="148"/>
        <end position="183"/>
    </location>
</feature>
<dbReference type="AlphaFoldDB" id="A0A9P1EAV5"/>
<dbReference type="PROSITE" id="PS50222">
    <property type="entry name" value="EF_HAND_2"/>
    <property type="match status" value="1"/>
</dbReference>
<reference evidence="4" key="1">
    <citation type="submission" date="2022-07" db="EMBL/GenBank/DDBJ databases">
        <authorList>
            <person name="Macas J."/>
            <person name="Novak P."/>
            <person name="Neumann P."/>
        </authorList>
    </citation>
    <scope>NUCLEOTIDE SEQUENCE</scope>
</reference>
<dbReference type="GO" id="GO:0005509">
    <property type="term" value="F:calcium ion binding"/>
    <property type="evidence" value="ECO:0007669"/>
    <property type="project" value="InterPro"/>
</dbReference>
<dbReference type="Gene3D" id="1.10.238.10">
    <property type="entry name" value="EF-hand"/>
    <property type="match status" value="1"/>
</dbReference>
<organism evidence="4 5">
    <name type="scientific">Cuscuta europaea</name>
    <name type="common">European dodder</name>
    <dbReference type="NCBI Taxonomy" id="41803"/>
    <lineage>
        <taxon>Eukaryota</taxon>
        <taxon>Viridiplantae</taxon>
        <taxon>Streptophyta</taxon>
        <taxon>Embryophyta</taxon>
        <taxon>Tracheophyta</taxon>
        <taxon>Spermatophyta</taxon>
        <taxon>Magnoliopsida</taxon>
        <taxon>eudicotyledons</taxon>
        <taxon>Gunneridae</taxon>
        <taxon>Pentapetalae</taxon>
        <taxon>asterids</taxon>
        <taxon>lamiids</taxon>
        <taxon>Solanales</taxon>
        <taxon>Convolvulaceae</taxon>
        <taxon>Cuscuteae</taxon>
        <taxon>Cuscuta</taxon>
        <taxon>Cuscuta subgen. Cuscuta</taxon>
    </lineage>
</organism>
<dbReference type="InterPro" id="IPR011992">
    <property type="entry name" value="EF-hand-dom_pair"/>
</dbReference>
<dbReference type="InterPro" id="IPR002048">
    <property type="entry name" value="EF_hand_dom"/>
</dbReference>
<gene>
    <name evidence="4" type="ORF">CEURO_LOCUS12291</name>
</gene>
<evidence type="ECO:0000256" key="1">
    <source>
        <dbReference type="ARBA" id="ARBA00022737"/>
    </source>
</evidence>
<dbReference type="EMBL" id="CAMAPE010000030">
    <property type="protein sequence ID" value="CAH9093295.1"/>
    <property type="molecule type" value="Genomic_DNA"/>
</dbReference>
<name>A0A9P1EAV5_CUSEU</name>
<dbReference type="SUPFAM" id="SSF47473">
    <property type="entry name" value="EF-hand"/>
    <property type="match status" value="1"/>
</dbReference>
<dbReference type="OrthoDB" id="26525at2759"/>
<evidence type="ECO:0000259" key="3">
    <source>
        <dbReference type="PROSITE" id="PS50222"/>
    </source>
</evidence>
<evidence type="ECO:0000313" key="5">
    <source>
        <dbReference type="Proteomes" id="UP001152484"/>
    </source>
</evidence>
<evidence type="ECO:0000256" key="2">
    <source>
        <dbReference type="ARBA" id="ARBA00022837"/>
    </source>
</evidence>
<keyword evidence="2" id="KW-0106">Calcium</keyword>
<keyword evidence="5" id="KW-1185">Reference proteome</keyword>
<comment type="caution">
    <text evidence="4">The sequence shown here is derived from an EMBL/GenBank/DDBJ whole genome shotgun (WGS) entry which is preliminary data.</text>
</comment>